<reference evidence="1" key="1">
    <citation type="journal article" date="2016" name="Biosci. Biotechnol. Biochem.">
        <title>Bioconversion of AHX to AOH by resting cells of Burkholderia contaminans CH-1.</title>
        <authorList>
            <person name="Choi J.H."/>
            <person name="Kikuchi A."/>
            <person name="Pumkaeo P."/>
            <person name="Hirai H."/>
            <person name="Tokuyama S."/>
            <person name="Kawagishi H."/>
        </authorList>
    </citation>
    <scope>NUCLEOTIDE SEQUENCE</scope>
    <source>
        <strain evidence="1">CH-1</strain>
        <plasmid evidence="1">pBC453</plasmid>
    </source>
</reference>
<evidence type="ECO:0000313" key="2">
    <source>
        <dbReference type="EMBL" id="WFN23586.1"/>
    </source>
</evidence>
<proteinExistence type="predicted"/>
<dbReference type="AlphaFoldDB" id="A0A250LL89"/>
<dbReference type="EMBL" id="CP090643">
    <property type="protein sequence ID" value="WFN23586.1"/>
    <property type="molecule type" value="Genomic_DNA"/>
</dbReference>
<protein>
    <submittedName>
        <fullName evidence="1">Uncharacterized protein</fullName>
    </submittedName>
</protein>
<organism evidence="1">
    <name type="scientific">Burkholderia contaminans</name>
    <dbReference type="NCBI Taxonomy" id="488447"/>
    <lineage>
        <taxon>Bacteria</taxon>
        <taxon>Pseudomonadati</taxon>
        <taxon>Pseudomonadota</taxon>
        <taxon>Betaproteobacteria</taxon>
        <taxon>Burkholderiales</taxon>
        <taxon>Burkholderiaceae</taxon>
        <taxon>Burkholderia</taxon>
        <taxon>Burkholderia cepacia complex</taxon>
    </lineage>
</organism>
<dbReference type="OrthoDB" id="9127217at2"/>
<dbReference type="RefSeq" id="WP_077019795.1">
    <property type="nucleotide sequence ID" value="NZ_AP018360.1"/>
</dbReference>
<reference evidence="1" key="2">
    <citation type="journal article" date="2017" name="Genome Announc.">
        <title>High-Quality Draft Genome Sequence of Burkholderia contaminans CH-1, a Gram-Negative Bacterium That Metabolizes 2-Azahypoxanthine, a Plant Growth-Regulating Compound.</title>
        <authorList>
            <person name="Choi J.-H."/>
            <person name="Sugiura H."/>
            <person name="Moriuchi R."/>
            <person name="Kawagishi H."/>
            <person name="Dohra H."/>
        </authorList>
    </citation>
    <scope>NUCLEOTIDE SEQUENCE</scope>
    <source>
        <strain evidence="1">CH-1</strain>
        <plasmid evidence="1">pBC453</plasmid>
    </source>
</reference>
<reference evidence="2 3" key="3">
    <citation type="submission" date="2021-12" db="EMBL/GenBank/DDBJ databases">
        <title>Genomic and phenotypic characterization of three Burkholderia contaminans isolates recovered from different sources.</title>
        <authorList>
            <person name="Lopez De Volder A."/>
            <person name="Fan Y."/>
            <person name="Nunvar J."/>
            <person name="Herrera T."/>
            <person name="Timp W."/>
            <person name="Degrossi J."/>
        </authorList>
    </citation>
    <scope>NUCLEOTIDE SEQUENCE [LARGE SCALE GENOMIC DNA]</scope>
    <source>
        <strain evidence="2 3">LMG 23361</strain>
        <plasmid evidence="2 3">unnamed1</plasmid>
    </source>
</reference>
<dbReference type="EMBL" id="AP018360">
    <property type="protein sequence ID" value="BBA45318.1"/>
    <property type="molecule type" value="Genomic_DNA"/>
</dbReference>
<sequence length="117" mass="13068">MNSKGYSPTNGAEFVSFNQFTAEAVIVPLISHGRKADVLFRGQSIGFVDKLGEDGLRQAHRRAVNNALYSNEEDDLPHWLHQPLPSTTALSAYPELERLFPRAYARVMKPTQGVLEL</sequence>
<keyword evidence="1" id="KW-0614">Plasmid</keyword>
<evidence type="ECO:0000313" key="1">
    <source>
        <dbReference type="EMBL" id="BBA45318.1"/>
    </source>
</evidence>
<geneLocation type="plasmid" evidence="1">
    <name>pBC453</name>
</geneLocation>
<geneLocation type="plasmid" evidence="2 3">
    <name>unnamed1</name>
</geneLocation>
<accession>A0A250LL89</accession>
<dbReference type="Proteomes" id="UP001220209">
    <property type="component" value="Plasmid unnamed1"/>
</dbReference>
<name>A0A250LL89_9BURK</name>
<gene>
    <name evidence="1" type="ORF">BCCH1_78290</name>
    <name evidence="2" type="ORF">LXE91_39310</name>
</gene>
<evidence type="ECO:0000313" key="3">
    <source>
        <dbReference type="Proteomes" id="UP001220209"/>
    </source>
</evidence>